<comment type="caution">
    <text evidence="1">The sequence shown here is derived from an EMBL/GenBank/DDBJ whole genome shotgun (WGS) entry which is preliminary data.</text>
</comment>
<dbReference type="AlphaFoldDB" id="A0A409YKW8"/>
<gene>
    <name evidence="1" type="ORF">CVT24_012753</name>
</gene>
<protein>
    <recommendedName>
        <fullName evidence="3">F-box domain-containing protein</fullName>
    </recommendedName>
</protein>
<organism evidence="1 2">
    <name type="scientific">Panaeolus cyanescens</name>
    <dbReference type="NCBI Taxonomy" id="181874"/>
    <lineage>
        <taxon>Eukaryota</taxon>
        <taxon>Fungi</taxon>
        <taxon>Dikarya</taxon>
        <taxon>Basidiomycota</taxon>
        <taxon>Agaricomycotina</taxon>
        <taxon>Agaricomycetes</taxon>
        <taxon>Agaricomycetidae</taxon>
        <taxon>Agaricales</taxon>
        <taxon>Agaricineae</taxon>
        <taxon>Galeropsidaceae</taxon>
        <taxon>Panaeolus</taxon>
    </lineage>
</organism>
<reference evidence="1 2" key="1">
    <citation type="journal article" date="2018" name="Evol. Lett.">
        <title>Horizontal gene cluster transfer increased hallucinogenic mushroom diversity.</title>
        <authorList>
            <person name="Reynolds H.T."/>
            <person name="Vijayakumar V."/>
            <person name="Gluck-Thaler E."/>
            <person name="Korotkin H.B."/>
            <person name="Matheny P.B."/>
            <person name="Slot J.C."/>
        </authorList>
    </citation>
    <scope>NUCLEOTIDE SEQUENCE [LARGE SCALE GENOMIC DNA]</scope>
    <source>
        <strain evidence="1 2">2629</strain>
    </source>
</reference>
<keyword evidence="2" id="KW-1185">Reference proteome</keyword>
<accession>A0A409YKW8</accession>
<dbReference type="Proteomes" id="UP000284842">
    <property type="component" value="Unassembled WGS sequence"/>
</dbReference>
<evidence type="ECO:0000313" key="1">
    <source>
        <dbReference type="EMBL" id="PPR03234.1"/>
    </source>
</evidence>
<proteinExistence type="predicted"/>
<evidence type="ECO:0008006" key="3">
    <source>
        <dbReference type="Google" id="ProtNLM"/>
    </source>
</evidence>
<dbReference type="InParanoid" id="A0A409YKW8"/>
<sequence>MPKRRRQTRSHKVNVPTEILDLIIKELVATTSRYYSPTNDLKTLCLVSKVFLSLSRCYLVKEVELDYDHEKGIGNVRRRRLERLLKDDLQLARHVKKVVFRITDFNELLGLEKSTTDAGKTSSALPECLSNVDSLHIIHNPPDDQLNSSNGIRACRIILRMFNAYHHQITSLHVTRLVIDLEDILKLPSLQHVSSENCSWVSKVDDGSQGNHVHYAAIGVLSMQHQTIPIPPRFSPKSITVRDCDNLPLSMIPFLYDLESIQCFLREFTGIYWDVAVNQIRTPGSNSHGAQVSYSRLRSVEGNDTTPHLLKALSRNAKITNVPAFPALHNLSLDFQEHIPHVTTWAKPLIYELFEHMPSLRILRFNGFSPELRLKTCIKNCANSLQELHLLLHDFVFDEGIQSAHSADVVINLADGLQRASAIGLQSFKLLVLEFEEGLSKGVHEKWKNMTRKAFQKADAVLAALSEKVDSNAGYGSFRELRLCVEKFDDDETWDGKLRKGWEREYWAECFPKLHSSFEARFVSTPFETTYTLVRKVE</sequence>
<dbReference type="EMBL" id="NHTK01001090">
    <property type="protein sequence ID" value="PPR03234.1"/>
    <property type="molecule type" value="Genomic_DNA"/>
</dbReference>
<evidence type="ECO:0000313" key="2">
    <source>
        <dbReference type="Proteomes" id="UP000284842"/>
    </source>
</evidence>
<name>A0A409YKW8_9AGAR</name>